<dbReference type="GO" id="GO:0005524">
    <property type="term" value="F:ATP binding"/>
    <property type="evidence" value="ECO:0007669"/>
    <property type="project" value="UniProtKB-UniRule"/>
</dbReference>
<dbReference type="EMBL" id="BAEQ01000019">
    <property type="protein sequence ID" value="GAC28074.1"/>
    <property type="molecule type" value="Genomic_DNA"/>
</dbReference>
<dbReference type="GO" id="GO:0009398">
    <property type="term" value="P:FMN biosynthetic process"/>
    <property type="evidence" value="ECO:0007669"/>
    <property type="project" value="UniProtKB-UniRule"/>
</dbReference>
<evidence type="ECO:0000256" key="2">
    <source>
        <dbReference type="ARBA" id="ARBA00004726"/>
    </source>
</evidence>
<dbReference type="Pfam" id="PF01687">
    <property type="entry name" value="Flavokinase"/>
    <property type="match status" value="1"/>
</dbReference>
<dbReference type="STRING" id="1121922.GCA_000428905_01590"/>
<dbReference type="SMART" id="SM00904">
    <property type="entry name" value="Flavokinase"/>
    <property type="match status" value="1"/>
</dbReference>
<keyword evidence="8 15" id="KW-0547">Nucleotide-binding</keyword>
<evidence type="ECO:0000259" key="16">
    <source>
        <dbReference type="SMART" id="SM00904"/>
    </source>
</evidence>
<evidence type="ECO:0000256" key="3">
    <source>
        <dbReference type="ARBA" id="ARBA00005201"/>
    </source>
</evidence>
<keyword evidence="9 15" id="KW-0418">Kinase</keyword>
<dbReference type="EC" id="2.7.1.26" evidence="15"/>
<dbReference type="FunFam" id="3.40.50.620:FF:000021">
    <property type="entry name" value="Riboflavin biosynthesis protein"/>
    <property type="match status" value="1"/>
</dbReference>
<evidence type="ECO:0000256" key="14">
    <source>
        <dbReference type="ARBA" id="ARBA00049494"/>
    </source>
</evidence>
<reference evidence="18" key="1">
    <citation type="journal article" date="2014" name="Environ. Microbiol.">
        <title>Comparative genomics of the marine bacterial genus Glaciecola reveals the high degree of genomic diversity and genomic characteristic for cold adaptation.</title>
        <authorList>
            <person name="Qin Q.L."/>
            <person name="Xie B.B."/>
            <person name="Yu Y."/>
            <person name="Shu Y.L."/>
            <person name="Rong J.C."/>
            <person name="Zhang Y.J."/>
            <person name="Zhao D.L."/>
            <person name="Chen X.L."/>
            <person name="Zhang X.Y."/>
            <person name="Chen B."/>
            <person name="Zhou B.C."/>
            <person name="Zhang Y.Z."/>
        </authorList>
    </citation>
    <scope>NUCLEOTIDE SEQUENCE [LARGE SCALE GENOMIC DNA]</scope>
    <source>
        <strain evidence="18">ACAM 615</strain>
    </source>
</reference>
<evidence type="ECO:0000313" key="18">
    <source>
        <dbReference type="Proteomes" id="UP000006251"/>
    </source>
</evidence>
<dbReference type="UniPathway" id="UPA00276">
    <property type="reaction ID" value="UER00406"/>
</dbReference>
<dbReference type="GO" id="GO:0003919">
    <property type="term" value="F:FMN adenylyltransferase activity"/>
    <property type="evidence" value="ECO:0007669"/>
    <property type="project" value="UniProtKB-UniRule"/>
</dbReference>
<dbReference type="Pfam" id="PF06574">
    <property type="entry name" value="FAD_syn"/>
    <property type="match status" value="1"/>
</dbReference>
<keyword evidence="7 15" id="KW-0548">Nucleotidyltransferase</keyword>
<accession>K6Y5L5</accession>
<keyword evidence="6 15" id="KW-0808">Transferase</keyword>
<evidence type="ECO:0000256" key="9">
    <source>
        <dbReference type="ARBA" id="ARBA00022777"/>
    </source>
</evidence>
<comment type="catalytic activity">
    <reaction evidence="13 15">
        <text>riboflavin + ATP = FMN + ADP + H(+)</text>
        <dbReference type="Rhea" id="RHEA:14357"/>
        <dbReference type="ChEBI" id="CHEBI:15378"/>
        <dbReference type="ChEBI" id="CHEBI:30616"/>
        <dbReference type="ChEBI" id="CHEBI:57986"/>
        <dbReference type="ChEBI" id="CHEBI:58210"/>
        <dbReference type="ChEBI" id="CHEBI:456216"/>
        <dbReference type="EC" id="2.7.1.26"/>
    </reaction>
</comment>
<dbReference type="InterPro" id="IPR023465">
    <property type="entry name" value="Riboflavin_kinase_dom_sf"/>
</dbReference>
<dbReference type="AlphaFoldDB" id="K6Y5L5"/>
<dbReference type="EC" id="2.7.7.2" evidence="15"/>
<evidence type="ECO:0000256" key="12">
    <source>
        <dbReference type="ARBA" id="ARBA00023268"/>
    </source>
</evidence>
<dbReference type="PANTHER" id="PTHR22749:SF6">
    <property type="entry name" value="RIBOFLAVIN KINASE"/>
    <property type="match status" value="1"/>
</dbReference>
<dbReference type="InterPro" id="IPR015864">
    <property type="entry name" value="FAD_synthase"/>
</dbReference>
<evidence type="ECO:0000256" key="13">
    <source>
        <dbReference type="ARBA" id="ARBA00047880"/>
    </source>
</evidence>
<evidence type="ECO:0000256" key="4">
    <source>
        <dbReference type="ARBA" id="ARBA00022630"/>
    </source>
</evidence>
<keyword evidence="12" id="KW-0511">Multifunctional enzyme</keyword>
<dbReference type="NCBIfam" id="NF004163">
    <property type="entry name" value="PRK05627.1-6"/>
    <property type="match status" value="1"/>
</dbReference>
<dbReference type="UniPathway" id="UPA00277">
    <property type="reaction ID" value="UER00407"/>
</dbReference>
<evidence type="ECO:0000256" key="5">
    <source>
        <dbReference type="ARBA" id="ARBA00022643"/>
    </source>
</evidence>
<dbReference type="GO" id="GO:0006747">
    <property type="term" value="P:FAD biosynthetic process"/>
    <property type="evidence" value="ECO:0007669"/>
    <property type="project" value="UniProtKB-UniRule"/>
</dbReference>
<keyword evidence="18" id="KW-1185">Reference proteome</keyword>
<dbReference type="Proteomes" id="UP000006251">
    <property type="component" value="Unassembled WGS sequence"/>
</dbReference>
<feature type="domain" description="Riboflavin kinase" evidence="16">
    <location>
        <begin position="194"/>
        <end position="317"/>
    </location>
</feature>
<dbReference type="InterPro" id="IPR002606">
    <property type="entry name" value="Riboflavin_kinase_bac"/>
</dbReference>
<comment type="function">
    <text evidence="1">Catalyzes the phosphorylation of riboflavin to FMN followed by the adenylation of FMN to FAD.</text>
</comment>
<dbReference type="NCBIfam" id="NF004160">
    <property type="entry name" value="PRK05627.1-3"/>
    <property type="match status" value="1"/>
</dbReference>
<evidence type="ECO:0000256" key="10">
    <source>
        <dbReference type="ARBA" id="ARBA00022827"/>
    </source>
</evidence>
<evidence type="ECO:0000313" key="17">
    <source>
        <dbReference type="EMBL" id="GAC28074.1"/>
    </source>
</evidence>
<evidence type="ECO:0000256" key="1">
    <source>
        <dbReference type="ARBA" id="ARBA00002121"/>
    </source>
</evidence>
<dbReference type="GO" id="GO:0009231">
    <property type="term" value="P:riboflavin biosynthetic process"/>
    <property type="evidence" value="ECO:0007669"/>
    <property type="project" value="InterPro"/>
</dbReference>
<dbReference type="Gene3D" id="2.40.30.30">
    <property type="entry name" value="Riboflavin kinase-like"/>
    <property type="match status" value="1"/>
</dbReference>
<keyword evidence="5 15" id="KW-0288">FMN</keyword>
<evidence type="ECO:0000256" key="15">
    <source>
        <dbReference type="PIRNR" id="PIRNR004491"/>
    </source>
</evidence>
<sequence>MHNSNIKRQGGLQLIRGLHNLRQQQQRCVLTIGKFDGVHLGHQAVLVNLVEKAKTLGLASTVMIFEPQPEEVFAPQHAPARLSRFRDKYEQFKALGIDRLICVRFNSVFAAMSPESFIQDLLVKQLGVKFLVVGDDFRFGHQRKGSFDLLLAAGLKSEFDVVSTQSFKLANCRISSTEIRQALSNSDFELAKEMLGREFTIAGRVNHGDKKGRTIGFPTANVLLKRCKSPISGVFAVEVIIAKQCFKGVANIGNRPTVKGTKSQLEVHLFDFKQDLYGTFIEVIIKCKLRDEKKFENFEALHQQIKCDAQAARDIFNI</sequence>
<dbReference type="NCBIfam" id="NF004159">
    <property type="entry name" value="PRK05627.1-2"/>
    <property type="match status" value="1"/>
</dbReference>
<protein>
    <recommendedName>
        <fullName evidence="15">Riboflavin biosynthesis protein</fullName>
    </recommendedName>
    <domain>
        <recommendedName>
            <fullName evidence="15">Riboflavin kinase</fullName>
            <ecNumber evidence="15">2.7.1.26</ecNumber>
        </recommendedName>
        <alternativeName>
            <fullName evidence="15">Flavokinase</fullName>
        </alternativeName>
    </domain>
    <domain>
        <recommendedName>
            <fullName evidence="15">FMN adenylyltransferase</fullName>
            <ecNumber evidence="15">2.7.7.2</ecNumber>
        </recommendedName>
        <alternativeName>
            <fullName evidence="15">FAD pyrophosphorylase</fullName>
        </alternativeName>
        <alternativeName>
            <fullName evidence="15">FAD synthase</fullName>
        </alternativeName>
    </domain>
</protein>
<evidence type="ECO:0000256" key="8">
    <source>
        <dbReference type="ARBA" id="ARBA00022741"/>
    </source>
</evidence>
<comment type="caution">
    <text evidence="17">The sequence shown here is derived from an EMBL/GenBank/DDBJ whole genome shotgun (WGS) entry which is preliminary data.</text>
</comment>
<evidence type="ECO:0000256" key="7">
    <source>
        <dbReference type="ARBA" id="ARBA00022695"/>
    </source>
</evidence>
<keyword evidence="11 15" id="KW-0067">ATP-binding</keyword>
<dbReference type="NCBIfam" id="TIGR00083">
    <property type="entry name" value="ribF"/>
    <property type="match status" value="1"/>
</dbReference>
<comment type="similarity">
    <text evidence="15">Belongs to the ribF family.</text>
</comment>
<dbReference type="InterPro" id="IPR023468">
    <property type="entry name" value="Riboflavin_kinase"/>
</dbReference>
<dbReference type="SUPFAM" id="SSF52374">
    <property type="entry name" value="Nucleotidylyl transferase"/>
    <property type="match status" value="1"/>
</dbReference>
<comment type="pathway">
    <text evidence="3 15">Cofactor biosynthesis; FMN biosynthesis; FMN from riboflavin (ATP route): step 1/1.</text>
</comment>
<gene>
    <name evidence="17" type="primary">ribF</name>
    <name evidence="17" type="ORF">GPAL_1196</name>
</gene>
<dbReference type="InterPro" id="IPR014729">
    <property type="entry name" value="Rossmann-like_a/b/a_fold"/>
</dbReference>
<organism evidence="17 18">
    <name type="scientific">Brumicola pallidula DSM 14239 = ACAM 615</name>
    <dbReference type="NCBI Taxonomy" id="1121922"/>
    <lineage>
        <taxon>Bacteria</taxon>
        <taxon>Pseudomonadati</taxon>
        <taxon>Pseudomonadota</taxon>
        <taxon>Gammaproteobacteria</taxon>
        <taxon>Alteromonadales</taxon>
        <taxon>Alteromonadaceae</taxon>
        <taxon>Brumicola</taxon>
    </lineage>
</organism>
<dbReference type="PIRSF" id="PIRSF004491">
    <property type="entry name" value="FAD_Synth"/>
    <property type="match status" value="1"/>
</dbReference>
<evidence type="ECO:0000256" key="11">
    <source>
        <dbReference type="ARBA" id="ARBA00022840"/>
    </source>
</evidence>
<evidence type="ECO:0000256" key="6">
    <source>
        <dbReference type="ARBA" id="ARBA00022679"/>
    </source>
</evidence>
<dbReference type="RefSeq" id="WP_006009967.1">
    <property type="nucleotide sequence ID" value="NZ_BAEQ01000019.1"/>
</dbReference>
<comment type="catalytic activity">
    <reaction evidence="14 15">
        <text>FMN + ATP + H(+) = FAD + diphosphate</text>
        <dbReference type="Rhea" id="RHEA:17237"/>
        <dbReference type="ChEBI" id="CHEBI:15378"/>
        <dbReference type="ChEBI" id="CHEBI:30616"/>
        <dbReference type="ChEBI" id="CHEBI:33019"/>
        <dbReference type="ChEBI" id="CHEBI:57692"/>
        <dbReference type="ChEBI" id="CHEBI:58210"/>
        <dbReference type="EC" id="2.7.7.2"/>
    </reaction>
</comment>
<dbReference type="PANTHER" id="PTHR22749">
    <property type="entry name" value="RIBOFLAVIN KINASE/FMN ADENYLYLTRANSFERASE"/>
    <property type="match status" value="1"/>
</dbReference>
<comment type="pathway">
    <text evidence="2 15">Cofactor biosynthesis; FAD biosynthesis; FAD from FMN: step 1/1.</text>
</comment>
<dbReference type="GO" id="GO:0008531">
    <property type="term" value="F:riboflavin kinase activity"/>
    <property type="evidence" value="ECO:0007669"/>
    <property type="project" value="UniProtKB-UniRule"/>
</dbReference>
<dbReference type="SUPFAM" id="SSF82114">
    <property type="entry name" value="Riboflavin kinase-like"/>
    <property type="match status" value="1"/>
</dbReference>
<dbReference type="CDD" id="cd02064">
    <property type="entry name" value="FAD_synthetase_N"/>
    <property type="match status" value="1"/>
</dbReference>
<dbReference type="Gene3D" id="3.40.50.620">
    <property type="entry name" value="HUPs"/>
    <property type="match status" value="1"/>
</dbReference>
<dbReference type="NCBIfam" id="NF004162">
    <property type="entry name" value="PRK05627.1-5"/>
    <property type="match status" value="1"/>
</dbReference>
<dbReference type="InterPro" id="IPR015865">
    <property type="entry name" value="Riboflavin_kinase_bac/euk"/>
</dbReference>
<name>K6Y5L5_9ALTE</name>
<keyword evidence="10 15" id="KW-0274">FAD</keyword>
<keyword evidence="4 15" id="KW-0285">Flavoprotein</keyword>
<proteinExistence type="inferred from homology"/>